<dbReference type="PANTHER" id="PTHR24198">
    <property type="entry name" value="ANKYRIN REPEAT AND PROTEIN KINASE DOMAIN-CONTAINING PROTEIN"/>
    <property type="match status" value="1"/>
</dbReference>
<feature type="repeat" description="ANK" evidence="3">
    <location>
        <begin position="175"/>
        <end position="207"/>
    </location>
</feature>
<evidence type="ECO:0000256" key="1">
    <source>
        <dbReference type="ARBA" id="ARBA00022737"/>
    </source>
</evidence>
<dbReference type="Proteomes" id="UP000517916">
    <property type="component" value="Unassembled WGS sequence"/>
</dbReference>
<dbReference type="PROSITE" id="PS50297">
    <property type="entry name" value="ANK_REP_REGION"/>
    <property type="match status" value="1"/>
</dbReference>
<evidence type="ECO:0000313" key="4">
    <source>
        <dbReference type="EMBL" id="MBA8925184.1"/>
    </source>
</evidence>
<keyword evidence="1" id="KW-0677">Repeat</keyword>
<accession>A0ABR6BE76</accession>
<evidence type="ECO:0000256" key="3">
    <source>
        <dbReference type="PROSITE-ProRule" id="PRU00023"/>
    </source>
</evidence>
<evidence type="ECO:0008006" key="6">
    <source>
        <dbReference type="Google" id="ProtNLM"/>
    </source>
</evidence>
<gene>
    <name evidence="4" type="ORF">BC739_002383</name>
</gene>
<proteinExistence type="predicted"/>
<dbReference type="InterPro" id="IPR002110">
    <property type="entry name" value="Ankyrin_rpt"/>
</dbReference>
<dbReference type="InterPro" id="IPR036770">
    <property type="entry name" value="Ankyrin_rpt-contain_sf"/>
</dbReference>
<feature type="repeat" description="ANK" evidence="3">
    <location>
        <begin position="208"/>
        <end position="240"/>
    </location>
</feature>
<dbReference type="SMART" id="SM00248">
    <property type="entry name" value="ANK"/>
    <property type="match status" value="6"/>
</dbReference>
<dbReference type="PANTHER" id="PTHR24198:SF165">
    <property type="entry name" value="ANKYRIN REPEAT-CONTAINING PROTEIN-RELATED"/>
    <property type="match status" value="1"/>
</dbReference>
<protein>
    <recommendedName>
        <fullName evidence="6">Ankyrin repeat protein</fullName>
    </recommendedName>
</protein>
<keyword evidence="5" id="KW-1185">Reference proteome</keyword>
<feature type="repeat" description="ANK" evidence="3">
    <location>
        <begin position="44"/>
        <end position="71"/>
    </location>
</feature>
<dbReference type="RefSeq" id="WP_025359882.1">
    <property type="nucleotide sequence ID" value="NZ_BAAABQ010000006.1"/>
</dbReference>
<sequence length="378" mass="40227">MERWPVLIRAATVGDLDTLRTALDQGVDPNGTVPTAFGYTDPLLVTAAAHGQVEVVRLLLDAGASPTIQTDSGRTPMKVALERRHVPVAKELLARGVPPLDSGGKDSLLRGAVRAASEDPHTSTLAHLETLLEAGMPVLDGEESAVVQAVEQRAVPAVLRVLLRHGGSPDDRRADGVPVLTLAAIRDDPAAVDALLAHGADPEATDPTGRTALMRAAERGASDVVAVLLAHGAKPSLALPDGRIVAEPLGSLRQHASYRMRTLFPADTETAEPAVMSVFPTAYVVRGSAELFAEWASTVRSAGEDRGDVWFENLFSWPADDVADLVQRLSRAEGVLTVSSDELAIVRDAASYLADRNGPERAAAHRDLHEDLTRQLRR</sequence>
<organism evidence="4 5">
    <name type="scientific">Kutzneria viridogrisea</name>
    <dbReference type="NCBI Taxonomy" id="47990"/>
    <lineage>
        <taxon>Bacteria</taxon>
        <taxon>Bacillati</taxon>
        <taxon>Actinomycetota</taxon>
        <taxon>Actinomycetes</taxon>
        <taxon>Pseudonocardiales</taxon>
        <taxon>Pseudonocardiaceae</taxon>
        <taxon>Kutzneria</taxon>
    </lineage>
</organism>
<dbReference type="PROSITE" id="PS50088">
    <property type="entry name" value="ANK_REPEAT"/>
    <property type="match status" value="3"/>
</dbReference>
<reference evidence="4 5" key="1">
    <citation type="submission" date="2020-08" db="EMBL/GenBank/DDBJ databases">
        <title>Genomic Encyclopedia of Archaeal and Bacterial Type Strains, Phase II (KMG-II): from individual species to whole genera.</title>
        <authorList>
            <person name="Goeker M."/>
        </authorList>
    </citation>
    <scope>NUCLEOTIDE SEQUENCE [LARGE SCALE GENOMIC DNA]</scope>
    <source>
        <strain evidence="4 5">DSM 43850</strain>
    </source>
</reference>
<dbReference type="Pfam" id="PF12796">
    <property type="entry name" value="Ank_2"/>
    <property type="match status" value="2"/>
</dbReference>
<keyword evidence="2 3" id="KW-0040">ANK repeat</keyword>
<evidence type="ECO:0000256" key="2">
    <source>
        <dbReference type="ARBA" id="ARBA00023043"/>
    </source>
</evidence>
<dbReference type="SUPFAM" id="SSF48403">
    <property type="entry name" value="Ankyrin repeat"/>
    <property type="match status" value="1"/>
</dbReference>
<dbReference type="Gene3D" id="1.25.40.20">
    <property type="entry name" value="Ankyrin repeat-containing domain"/>
    <property type="match status" value="2"/>
</dbReference>
<comment type="caution">
    <text evidence="4">The sequence shown here is derived from an EMBL/GenBank/DDBJ whole genome shotgun (WGS) entry which is preliminary data.</text>
</comment>
<name>A0ABR6BE76_9PSEU</name>
<dbReference type="EMBL" id="JACJID010000002">
    <property type="protein sequence ID" value="MBA8925184.1"/>
    <property type="molecule type" value="Genomic_DNA"/>
</dbReference>
<evidence type="ECO:0000313" key="5">
    <source>
        <dbReference type="Proteomes" id="UP000517916"/>
    </source>
</evidence>